<feature type="chain" id="PRO_5034225087" evidence="2">
    <location>
        <begin position="18"/>
        <end position="70"/>
    </location>
</feature>
<evidence type="ECO:0000256" key="2">
    <source>
        <dbReference type="SAM" id="SignalP"/>
    </source>
</evidence>
<gene>
    <name evidence="3" type="ORF">SAMN05660686_02599</name>
</gene>
<dbReference type="Proteomes" id="UP000198615">
    <property type="component" value="Unassembled WGS sequence"/>
</dbReference>
<comment type="caution">
    <text evidence="3">The sequence shown here is derived from an EMBL/GenBank/DDBJ whole genome shotgun (WGS) entry which is preliminary data.</text>
</comment>
<keyword evidence="2" id="KW-0732">Signal</keyword>
<evidence type="ECO:0000313" key="4">
    <source>
        <dbReference type="Proteomes" id="UP000198615"/>
    </source>
</evidence>
<feature type="signal peptide" evidence="2">
    <location>
        <begin position="1"/>
        <end position="17"/>
    </location>
</feature>
<reference evidence="3 4" key="1">
    <citation type="submission" date="2016-10" db="EMBL/GenBank/DDBJ databases">
        <authorList>
            <person name="Varghese N."/>
            <person name="Submissions S."/>
        </authorList>
    </citation>
    <scope>NUCLEOTIDE SEQUENCE [LARGE SCALE GENOMIC DNA]</scope>
    <source>
        <strain evidence="3 4">DSM 18839</strain>
    </source>
</reference>
<evidence type="ECO:0000256" key="1">
    <source>
        <dbReference type="SAM" id="MobiDB-lite"/>
    </source>
</evidence>
<dbReference type="EMBL" id="FNBW01000007">
    <property type="protein sequence ID" value="SDF86386.1"/>
    <property type="molecule type" value="Genomic_DNA"/>
</dbReference>
<sequence>MLSSAALSPFLAMLLMAAQGNLPDPAPDARRDFAPAVIVSAPIEAPASPRAPVPSEVKERERKKAAPKAQ</sequence>
<feature type="region of interest" description="Disordered" evidence="1">
    <location>
        <begin position="44"/>
        <end position="70"/>
    </location>
</feature>
<name>A0A8G2EZ06_9PROT</name>
<keyword evidence="4" id="KW-1185">Reference proteome</keyword>
<proteinExistence type="predicted"/>
<dbReference type="AlphaFoldDB" id="A0A8G2EZ06"/>
<accession>A0A8G2EZ06</accession>
<organism evidence="3 4">
    <name type="scientific">Thalassobaculum litoreum DSM 18839</name>
    <dbReference type="NCBI Taxonomy" id="1123362"/>
    <lineage>
        <taxon>Bacteria</taxon>
        <taxon>Pseudomonadati</taxon>
        <taxon>Pseudomonadota</taxon>
        <taxon>Alphaproteobacteria</taxon>
        <taxon>Rhodospirillales</taxon>
        <taxon>Thalassobaculaceae</taxon>
        <taxon>Thalassobaculum</taxon>
    </lineage>
</organism>
<protein>
    <submittedName>
        <fullName evidence="3">Uncharacterized protein</fullName>
    </submittedName>
</protein>
<evidence type="ECO:0000313" key="3">
    <source>
        <dbReference type="EMBL" id="SDF86386.1"/>
    </source>
</evidence>